<dbReference type="Proteomes" id="UP000603912">
    <property type="component" value="Unassembled WGS sequence"/>
</dbReference>
<protein>
    <recommendedName>
        <fullName evidence="1">DUF6079 domain-containing protein</fullName>
    </recommendedName>
</protein>
<organism evidence="2 3">
    <name type="scientific">Alsobacter metallidurans</name>
    <dbReference type="NCBI Taxonomy" id="340221"/>
    <lineage>
        <taxon>Bacteria</taxon>
        <taxon>Pseudomonadati</taxon>
        <taxon>Pseudomonadota</taxon>
        <taxon>Alphaproteobacteria</taxon>
        <taxon>Hyphomicrobiales</taxon>
        <taxon>Alsobacteraceae</taxon>
        <taxon>Alsobacter</taxon>
    </lineage>
</organism>
<name>A0A917IA03_9HYPH</name>
<reference evidence="2" key="2">
    <citation type="submission" date="2020-09" db="EMBL/GenBank/DDBJ databases">
        <authorList>
            <person name="Sun Q."/>
            <person name="Zhou Y."/>
        </authorList>
    </citation>
    <scope>NUCLEOTIDE SEQUENCE</scope>
    <source>
        <strain evidence="2">CGMCC 1.12214</strain>
    </source>
</reference>
<dbReference type="AlphaFoldDB" id="A0A917IA03"/>
<keyword evidence="3" id="KW-1185">Reference proteome</keyword>
<sequence length="1121" mass="122008">MTGTLNQIVHVARRFTRSIRVDTDLSDPAALEGFVCSQSAVDALLAMGRHREATGHAAFTWTGPYGSGKSSLAVALAALLTEPPKLARRFFETSDPSDADEILALFRPSRRGWTVAPVVGLRADPEATIVKALKAALPTGAPVRKRDERFATWMQRIAAAVPSEGVVLLIDEMGKFLEHAAVEHGDVQVFQELAEIASRSAGRLIVVGILHQAFDEYAHRLSREGRDEWMKVQGRFLDIPISLAGEEQIELISRAIESKAPADLPSGPAEVVAQAMRGMRSGSPRPLEDRLKACWPLHPTVAALLGPISRRRFGQSQRSIFGFLTSAEPFGFQEYLNTTPRCGEEYGSERLWDYLRANLEPAILASPDGHRWSTAVEAVERCEARGGTALHLRLLKVIALLDLFKDRSGLQPSLDLVRTALPVSTDADFETLLADLLAWSVIVHRRHAGALAIYAGSDFDIERAVEQAREAGVAVDYRQLAQQAALQPILAKRHYETTGALRWFEIDLAPVHEAEDRVRHYKPATGAAGLFMLLVSAKGEPIAKAKKVIRSLRRVGDDRLIVVGWTRDSFRLREMASELAALEHVRANRPELEGDAIARREVDARIARISADLEDRLAEAIDVVDWSLPEGAQAESANRLSGPAALSILASGLADWRYPLTPHLRNELVNRTRPSSNAAAATRALLRAMVEQAGEERLGMQGYPPEAGLFVSLVEATGLYRQDEAGKLAFHAPTETDSSRLYPLWGAADAALNLSVRGCTLEELFAVWRSPPYGVRDGLLSILAVAYLLTRRDNTAIYLDDVFRPQVDGFFVDRLLQEPNAVRLRQVEISDVDAGLVAALAKHLSVDDRCIDPTPLEVAKGLVSKIRGLPSWTTRTATLSKSAAALRTSALAASDPNELLFEDLPRATFDGSERVGVSLARAVVRAIDELEAAYPAMLEAMAATLLAELRFKGAASGDYGPLQRRAANVRGLTGNFRLDALATRLTTFEGRLEEIEGLAGLAANRPCRDWVDRDVDAARIELAALAQQFLKAEGFGHLKGRSDGRLTLVVYMSDPAYPEPVASEVELDALERKAAEELSAKLAAVISKAGAADHVALGALAKLSLTLAPHTSAPTDKRVVA</sequence>
<feature type="domain" description="DUF6079" evidence="1">
    <location>
        <begin position="50"/>
        <end position="239"/>
    </location>
</feature>
<comment type="caution">
    <text evidence="2">The sequence shown here is derived from an EMBL/GenBank/DDBJ whole genome shotgun (WGS) entry which is preliminary data.</text>
</comment>
<dbReference type="EMBL" id="BMES01000002">
    <property type="protein sequence ID" value="GGH27707.1"/>
    <property type="molecule type" value="Genomic_DNA"/>
</dbReference>
<dbReference type="InterPro" id="IPR027417">
    <property type="entry name" value="P-loop_NTPase"/>
</dbReference>
<evidence type="ECO:0000313" key="2">
    <source>
        <dbReference type="EMBL" id="GGH27707.1"/>
    </source>
</evidence>
<dbReference type="InterPro" id="IPR045725">
    <property type="entry name" value="DUF6079_N"/>
</dbReference>
<dbReference type="Pfam" id="PF19557">
    <property type="entry name" value="DUF6079_1st"/>
    <property type="match status" value="1"/>
</dbReference>
<evidence type="ECO:0000313" key="3">
    <source>
        <dbReference type="Proteomes" id="UP000603912"/>
    </source>
</evidence>
<proteinExistence type="predicted"/>
<evidence type="ECO:0000259" key="1">
    <source>
        <dbReference type="Pfam" id="PF19557"/>
    </source>
</evidence>
<gene>
    <name evidence="2" type="ORF">GCM10007036_36420</name>
</gene>
<dbReference type="SUPFAM" id="SSF52540">
    <property type="entry name" value="P-loop containing nucleoside triphosphate hydrolases"/>
    <property type="match status" value="1"/>
</dbReference>
<accession>A0A917IA03</accession>
<dbReference type="RefSeq" id="WP_188519107.1">
    <property type="nucleotide sequence ID" value="NZ_BMES01000002.1"/>
</dbReference>
<reference evidence="2" key="1">
    <citation type="journal article" date="2014" name="Int. J. Syst. Evol. Microbiol.">
        <title>Complete genome sequence of Corynebacterium casei LMG S-19264T (=DSM 44701T), isolated from a smear-ripened cheese.</title>
        <authorList>
            <consortium name="US DOE Joint Genome Institute (JGI-PGF)"/>
            <person name="Walter F."/>
            <person name="Albersmeier A."/>
            <person name="Kalinowski J."/>
            <person name="Ruckert C."/>
        </authorList>
    </citation>
    <scope>NUCLEOTIDE SEQUENCE</scope>
    <source>
        <strain evidence="2">CGMCC 1.12214</strain>
    </source>
</reference>